<keyword evidence="2" id="KW-1185">Reference proteome</keyword>
<reference evidence="1" key="1">
    <citation type="journal article" date="2023" name="PLoS Negl. Trop. Dis.">
        <title>A genome sequence for Biomphalaria pfeifferi, the major vector snail for the human-infecting parasite Schistosoma mansoni.</title>
        <authorList>
            <person name="Bu L."/>
            <person name="Lu L."/>
            <person name="Laidemitt M.R."/>
            <person name="Zhang S.M."/>
            <person name="Mutuku M."/>
            <person name="Mkoji G."/>
            <person name="Steinauer M."/>
            <person name="Loker E.S."/>
        </authorList>
    </citation>
    <scope>NUCLEOTIDE SEQUENCE</scope>
    <source>
        <strain evidence="1">KasaAsao</strain>
    </source>
</reference>
<reference evidence="1" key="2">
    <citation type="submission" date="2023-04" db="EMBL/GenBank/DDBJ databases">
        <authorList>
            <person name="Bu L."/>
            <person name="Lu L."/>
            <person name="Laidemitt M.R."/>
            <person name="Zhang S.M."/>
            <person name="Mutuku M."/>
            <person name="Mkoji G."/>
            <person name="Steinauer M."/>
            <person name="Loker E.S."/>
        </authorList>
    </citation>
    <scope>NUCLEOTIDE SEQUENCE</scope>
    <source>
        <strain evidence="1">KasaAsao</strain>
        <tissue evidence="1">Whole Snail</tissue>
    </source>
</reference>
<name>A0AAD8BFM8_BIOPF</name>
<gene>
    <name evidence="1" type="ORF">Bpfe_016915</name>
</gene>
<organism evidence="1 2">
    <name type="scientific">Biomphalaria pfeifferi</name>
    <name type="common">Bloodfluke planorb</name>
    <name type="synonym">Freshwater snail</name>
    <dbReference type="NCBI Taxonomy" id="112525"/>
    <lineage>
        <taxon>Eukaryota</taxon>
        <taxon>Metazoa</taxon>
        <taxon>Spiralia</taxon>
        <taxon>Lophotrochozoa</taxon>
        <taxon>Mollusca</taxon>
        <taxon>Gastropoda</taxon>
        <taxon>Heterobranchia</taxon>
        <taxon>Euthyneura</taxon>
        <taxon>Panpulmonata</taxon>
        <taxon>Hygrophila</taxon>
        <taxon>Lymnaeoidea</taxon>
        <taxon>Planorbidae</taxon>
        <taxon>Biomphalaria</taxon>
    </lineage>
</organism>
<protein>
    <submittedName>
        <fullName evidence="1">Uncharacterized protein</fullName>
    </submittedName>
</protein>
<sequence length="474" mass="54692">MLNVEVRCLTMADTLAIASCPQEEIFTERLINKKSISDIINNIPTMDSLTGLVYANVDIFNCNVPNGSERKSEFNAGLIYNQLFSDKTFAKIEHYTFHSPHYYHINSVIPCLYNTIGYCDRDILLRFLCDSIVSWLSIRYYYCVNSFCSLCRLNVTHICVKGHFDAQDQLVSVSKGLELVPVNQENLAWTKAQCNVSSLGWLTCRFVNCTTFLGFYLHQDGTCRRFAFFFIAFPGDGWRLDESENQEILDYITYYVLFILNIDILNSDSMHSLYNHQLDRHFSISTLVLDFNSSVSEDFLYLHYSHELSIMASDVRSMVARKLNRSEPNIPNLSLVWNEWIETYQNGNIRPYKKYIERSSYVAVRWCDYSDSKRLSAVGTTMDVTYSNVRLGEIIFCLCRTFSYNRWGVQDCQQKPFCEFQCYDELTFGLSGRQQSGQSSVHSWALKQLLFVVICDVLLFQCCTNHGSPARSGP</sequence>
<evidence type="ECO:0000313" key="1">
    <source>
        <dbReference type="EMBL" id="KAK0053695.1"/>
    </source>
</evidence>
<dbReference type="AlphaFoldDB" id="A0AAD8BFM8"/>
<accession>A0AAD8BFM8</accession>
<proteinExistence type="predicted"/>
<comment type="caution">
    <text evidence="1">The sequence shown here is derived from an EMBL/GenBank/DDBJ whole genome shotgun (WGS) entry which is preliminary data.</text>
</comment>
<dbReference type="EMBL" id="JASAOG010000084">
    <property type="protein sequence ID" value="KAK0053695.1"/>
    <property type="molecule type" value="Genomic_DNA"/>
</dbReference>
<dbReference type="Proteomes" id="UP001233172">
    <property type="component" value="Unassembled WGS sequence"/>
</dbReference>
<evidence type="ECO:0000313" key="2">
    <source>
        <dbReference type="Proteomes" id="UP001233172"/>
    </source>
</evidence>